<feature type="domain" description="Aerotolerance regulator N-terminal" evidence="2">
    <location>
        <begin position="1"/>
        <end position="76"/>
    </location>
</feature>
<dbReference type="InterPro" id="IPR024163">
    <property type="entry name" value="Aerotolerance_reg_N"/>
</dbReference>
<dbReference type="PANTHER" id="PTHR37464:SF1">
    <property type="entry name" value="BLL2463 PROTEIN"/>
    <property type="match status" value="1"/>
</dbReference>
<keyword evidence="1" id="KW-0472">Membrane</keyword>
<organism evidence="3 4">
    <name type="scientific">Dyadobacter arcticus</name>
    <dbReference type="NCBI Taxonomy" id="1078754"/>
    <lineage>
        <taxon>Bacteria</taxon>
        <taxon>Pseudomonadati</taxon>
        <taxon>Bacteroidota</taxon>
        <taxon>Cytophagia</taxon>
        <taxon>Cytophagales</taxon>
        <taxon>Spirosomataceae</taxon>
        <taxon>Dyadobacter</taxon>
    </lineage>
</organism>
<evidence type="ECO:0000256" key="1">
    <source>
        <dbReference type="SAM" id="Phobius"/>
    </source>
</evidence>
<dbReference type="NCBIfam" id="TIGR02226">
    <property type="entry name" value="two_anch"/>
    <property type="match status" value="1"/>
</dbReference>
<dbReference type="PANTHER" id="PTHR37464">
    <property type="entry name" value="BLL2463 PROTEIN"/>
    <property type="match status" value="1"/>
</dbReference>
<evidence type="ECO:0000313" key="4">
    <source>
        <dbReference type="Proteomes" id="UP001179181"/>
    </source>
</evidence>
<accession>A0ABX0UPW1</accession>
<dbReference type="Proteomes" id="UP001179181">
    <property type="component" value="Unassembled WGS sequence"/>
</dbReference>
<keyword evidence="1" id="KW-1133">Transmembrane helix</keyword>
<feature type="transmembrane region" description="Helical" evidence="1">
    <location>
        <begin position="6"/>
        <end position="24"/>
    </location>
</feature>
<comment type="caution">
    <text evidence="3">The sequence shown here is derived from an EMBL/GenBank/DDBJ whole genome shotgun (WGS) entry which is preliminary data.</text>
</comment>
<dbReference type="EMBL" id="JAASQJ010000004">
    <property type="protein sequence ID" value="NIJ55038.1"/>
    <property type="molecule type" value="Genomic_DNA"/>
</dbReference>
<evidence type="ECO:0000313" key="3">
    <source>
        <dbReference type="EMBL" id="NIJ55038.1"/>
    </source>
</evidence>
<keyword evidence="4" id="KW-1185">Reference proteome</keyword>
<protein>
    <recommendedName>
        <fullName evidence="2">Aerotolerance regulator N-terminal domain-containing protein</fullName>
    </recommendedName>
</protein>
<reference evidence="3 4" key="1">
    <citation type="submission" date="2020-03" db="EMBL/GenBank/DDBJ databases">
        <title>Genomic Encyclopedia of Type Strains, Phase IV (KMG-IV): sequencing the most valuable type-strain genomes for metagenomic binning, comparative biology and taxonomic classification.</title>
        <authorList>
            <person name="Goeker M."/>
        </authorList>
    </citation>
    <scope>NUCLEOTIDE SEQUENCE [LARGE SCALE GENOMIC DNA]</scope>
    <source>
        <strain evidence="3 4">DSM 102865</strain>
    </source>
</reference>
<dbReference type="InterPro" id="IPR011933">
    <property type="entry name" value="Double_TM_dom"/>
</dbReference>
<proteinExistence type="predicted"/>
<gene>
    <name evidence="3" type="ORF">FHS68_004225</name>
</gene>
<keyword evidence="1" id="KW-0812">Transmembrane</keyword>
<dbReference type="RefSeq" id="WP_167274240.1">
    <property type="nucleotide sequence ID" value="NZ_JAASQJ010000004.1"/>
</dbReference>
<sequence length="371" mass="42670">MEFLQSSWLWGIAAVTIPVIIHFWNQKKGKTIQWAASRWLLDKTTLNHRSIRLHEIPLMLIRCLLVTLLALILSKPLINWLTNSAPKQTIHLVQPEQTLVSNFRFELETALKKGEKVYWIGPEVRAADDLLNVPDCKECGAYMQQTINQLVGIGQNLRLYIHAGRSQANQVKIYVPGHFELYPFADSAGEKREPLQFLRDRKLTVLLRYRNNTEQKTVYAGLQALTDVYQIPFKIDMIANAGEKYDWILTDSVDNDINLQALYVLSGKNKRAELPGNVYQIPDSLRLSSSELVANGRLPEWMGDILLNHYNIGNDDMPLSNRQLKALFIQTKPIQETKADQILKWLLLMFVLTVLLERWMSLRKNTTTAYA</sequence>
<name>A0ABX0UPW1_9BACT</name>
<evidence type="ECO:0000259" key="2">
    <source>
        <dbReference type="Pfam" id="PF07584"/>
    </source>
</evidence>
<dbReference type="Pfam" id="PF07584">
    <property type="entry name" value="BatA"/>
    <property type="match status" value="1"/>
</dbReference>